<gene>
    <name evidence="14" type="ordered locus">Jden_2371</name>
</gene>
<dbReference type="Pfam" id="PF03471">
    <property type="entry name" value="CorC_HlyC"/>
    <property type="match status" value="1"/>
</dbReference>
<reference evidence="14 15" key="1">
    <citation type="journal article" date="2009" name="Stand. Genomic Sci.">
        <title>Complete genome sequence of Jonesia denitrificans type strain (Prevot 55134).</title>
        <authorList>
            <person name="Pukall R."/>
            <person name="Gehrich-Schroter G."/>
            <person name="Lapidus A."/>
            <person name="Nolan M."/>
            <person name="Glavina Del Rio T."/>
            <person name="Lucas S."/>
            <person name="Chen F."/>
            <person name="Tice H."/>
            <person name="Pitluck S."/>
            <person name="Cheng J.F."/>
            <person name="Copeland A."/>
            <person name="Saunders E."/>
            <person name="Brettin T."/>
            <person name="Detter J.C."/>
            <person name="Bruce D."/>
            <person name="Goodwin L."/>
            <person name="Pati A."/>
            <person name="Ivanova N."/>
            <person name="Mavromatis K."/>
            <person name="Ovchinnikova G."/>
            <person name="Chen A."/>
            <person name="Palaniappan K."/>
            <person name="Land M."/>
            <person name="Hauser L."/>
            <person name="Chang Y.J."/>
            <person name="Jeffries C.D."/>
            <person name="Chain P."/>
            <person name="Goker M."/>
            <person name="Bristow J."/>
            <person name="Eisen J.A."/>
            <person name="Markowitz V."/>
            <person name="Hugenholtz P."/>
            <person name="Kyrpides N.C."/>
            <person name="Klenk H.P."/>
            <person name="Han C."/>
        </authorList>
    </citation>
    <scope>NUCLEOTIDE SEQUENCE [LARGE SCALE GENOMIC DNA]</scope>
    <source>
        <strain evidence="15">ATCC 14870 / DSM 20603 / BCRC 15368 / CIP 55.134 / JCM 11481 / NBRC 15587 / NCTC 10816 / Prevot 55134</strain>
    </source>
</reference>
<dbReference type="KEGG" id="jde:Jden_2371"/>
<evidence type="ECO:0000256" key="2">
    <source>
        <dbReference type="ARBA" id="ARBA00006337"/>
    </source>
</evidence>
<accession>C7R2L4</accession>
<evidence type="ECO:0000256" key="6">
    <source>
        <dbReference type="ARBA" id="ARBA00022989"/>
    </source>
</evidence>
<dbReference type="InterPro" id="IPR005170">
    <property type="entry name" value="Transptr-assoc_dom"/>
</dbReference>
<dbReference type="GO" id="GO:0005886">
    <property type="term" value="C:plasma membrane"/>
    <property type="evidence" value="ECO:0007669"/>
    <property type="project" value="UniProtKB-SubCell"/>
</dbReference>
<dbReference type="AlphaFoldDB" id="C7R2L4"/>
<evidence type="ECO:0000256" key="7">
    <source>
        <dbReference type="ARBA" id="ARBA00023122"/>
    </source>
</evidence>
<dbReference type="OrthoDB" id="110231at2"/>
<evidence type="ECO:0008006" key="16">
    <source>
        <dbReference type="Google" id="ProtNLM"/>
    </source>
</evidence>
<dbReference type="InterPro" id="IPR044751">
    <property type="entry name" value="Ion_transp-like_CBS"/>
</dbReference>
<comment type="similarity">
    <text evidence="2">Belongs to the UPF0053 family.</text>
</comment>
<dbReference type="Pfam" id="PF01595">
    <property type="entry name" value="CNNM"/>
    <property type="match status" value="1"/>
</dbReference>
<evidence type="ECO:0000256" key="1">
    <source>
        <dbReference type="ARBA" id="ARBA00004651"/>
    </source>
</evidence>
<evidence type="ECO:0000259" key="13">
    <source>
        <dbReference type="PROSITE" id="PS51846"/>
    </source>
</evidence>
<dbReference type="InterPro" id="IPR036318">
    <property type="entry name" value="FAD-bd_PCMH-like_sf"/>
</dbReference>
<evidence type="ECO:0000313" key="15">
    <source>
        <dbReference type="Proteomes" id="UP000000628"/>
    </source>
</evidence>
<dbReference type="CDD" id="cd04590">
    <property type="entry name" value="CBS_pair_CorC_HlyC_assoc"/>
    <property type="match status" value="1"/>
</dbReference>
<dbReference type="EMBL" id="CP001706">
    <property type="protein sequence ID" value="ACV10005.1"/>
    <property type="molecule type" value="Genomic_DNA"/>
</dbReference>
<keyword evidence="3" id="KW-1003">Cell membrane</keyword>
<keyword evidence="7 9" id="KW-0129">CBS domain</keyword>
<evidence type="ECO:0000256" key="4">
    <source>
        <dbReference type="ARBA" id="ARBA00022692"/>
    </source>
</evidence>
<feature type="compositionally biased region" description="Polar residues" evidence="11">
    <location>
        <begin position="469"/>
        <end position="482"/>
    </location>
</feature>
<evidence type="ECO:0000256" key="3">
    <source>
        <dbReference type="ARBA" id="ARBA00022475"/>
    </source>
</evidence>
<comment type="subcellular location">
    <subcellularLocation>
        <location evidence="1">Cell membrane</location>
        <topology evidence="1">Multi-pass membrane protein</topology>
    </subcellularLocation>
</comment>
<dbReference type="Gene3D" id="3.10.580.10">
    <property type="entry name" value="CBS-domain"/>
    <property type="match status" value="1"/>
</dbReference>
<sequence length="490" mass="52593">MEVISILAAIVLIIGCGMFVAAEFSLITVNKNTVKAHADAGDRRAQGVLTSVKTLSTQLSGAQLGITVTNLGIGFLAEPAIAQLTYPTLVTWGLSSGQARSVSIAIALILATGATMIFGELVPKNLAIAKPWETVRTVAGFQRGFVRATAPLIKFFNGTANKVIGTLGIEPQEELASARSAEELAYLVRHSADQGALPVETAQLVEKSFAFGERRAHDAMTPRSRMVTIDPTATAQDVLITAKDTGYSRFPVMTPGSDHVDGIVHVRSALAVPHHDRATTAVGTVMGDATYVPDTLELDDLMDTLRSGNLQMAVLISETGDIAGLITLEDLVEELVGEVRDEHDPDDGSIEVISDHSWTFDASMRPDEVNDVMEFPIPEHEDYETLAGLMNLHLGRLASVGDALLISEVGEVIEDDHSEEADAIRTGYRARLMVTEVDGHRIERILITVHGHAHKGHRTDAVRPHASRHTSAPSPRTGSQQRIDNHGAPS</sequence>
<feature type="domain" description="CBS" evidence="12">
    <location>
        <begin position="285"/>
        <end position="342"/>
    </location>
</feature>
<keyword evidence="6 10" id="KW-1133">Transmembrane helix</keyword>
<keyword evidence="8 10" id="KW-0472">Membrane</keyword>
<protein>
    <recommendedName>
        <fullName evidence="16">CBS domain containing protein</fullName>
    </recommendedName>
</protein>
<organism evidence="14 15">
    <name type="scientific">Jonesia denitrificans (strain ATCC 14870 / DSM 20603 / BCRC 15368 / CIP 55.134 / JCM 11481 / NBRC 15587 / NCTC 10816 / Prevot 55134)</name>
    <name type="common">Listeria denitrificans</name>
    <dbReference type="NCBI Taxonomy" id="471856"/>
    <lineage>
        <taxon>Bacteria</taxon>
        <taxon>Bacillati</taxon>
        <taxon>Actinomycetota</taxon>
        <taxon>Actinomycetes</taxon>
        <taxon>Micrococcales</taxon>
        <taxon>Jonesiaceae</taxon>
        <taxon>Jonesia</taxon>
    </lineage>
</organism>
<evidence type="ECO:0000256" key="10">
    <source>
        <dbReference type="PROSITE-ProRule" id="PRU01193"/>
    </source>
</evidence>
<dbReference type="InterPro" id="IPR000644">
    <property type="entry name" value="CBS_dom"/>
</dbReference>
<dbReference type="SUPFAM" id="SSF54631">
    <property type="entry name" value="CBS-domain pair"/>
    <property type="match status" value="1"/>
</dbReference>
<evidence type="ECO:0000256" key="8">
    <source>
        <dbReference type="ARBA" id="ARBA00023136"/>
    </source>
</evidence>
<evidence type="ECO:0000256" key="9">
    <source>
        <dbReference type="PROSITE-ProRule" id="PRU00703"/>
    </source>
</evidence>
<keyword evidence="4 10" id="KW-0812">Transmembrane</keyword>
<dbReference type="GO" id="GO:0050660">
    <property type="term" value="F:flavin adenine dinucleotide binding"/>
    <property type="evidence" value="ECO:0007669"/>
    <property type="project" value="InterPro"/>
</dbReference>
<evidence type="ECO:0000256" key="11">
    <source>
        <dbReference type="SAM" id="MobiDB-lite"/>
    </source>
</evidence>
<evidence type="ECO:0000256" key="5">
    <source>
        <dbReference type="ARBA" id="ARBA00022737"/>
    </source>
</evidence>
<dbReference type="Proteomes" id="UP000000628">
    <property type="component" value="Chromosome"/>
</dbReference>
<dbReference type="eggNOG" id="COG1253">
    <property type="taxonomic scope" value="Bacteria"/>
</dbReference>
<feature type="domain" description="CNNM transmembrane" evidence="13">
    <location>
        <begin position="1"/>
        <end position="201"/>
    </location>
</feature>
<dbReference type="PROSITE" id="PS51371">
    <property type="entry name" value="CBS"/>
    <property type="match status" value="2"/>
</dbReference>
<evidence type="ECO:0000259" key="12">
    <source>
        <dbReference type="PROSITE" id="PS51371"/>
    </source>
</evidence>
<dbReference type="InterPro" id="IPR016169">
    <property type="entry name" value="FAD-bd_PCMH_sub2"/>
</dbReference>
<keyword evidence="15" id="KW-1185">Reference proteome</keyword>
<proteinExistence type="inferred from homology"/>
<keyword evidence="5" id="KW-0677">Repeat</keyword>
<dbReference type="Gene3D" id="3.30.465.10">
    <property type="match status" value="1"/>
</dbReference>
<feature type="region of interest" description="Disordered" evidence="11">
    <location>
        <begin position="453"/>
        <end position="490"/>
    </location>
</feature>
<dbReference type="RefSeq" id="WP_015772616.1">
    <property type="nucleotide sequence ID" value="NC_013174.1"/>
</dbReference>
<dbReference type="SUPFAM" id="SSF56176">
    <property type="entry name" value="FAD-binding/transporter-associated domain-like"/>
    <property type="match status" value="1"/>
</dbReference>
<dbReference type="InterPro" id="IPR002550">
    <property type="entry name" value="CNNM"/>
</dbReference>
<dbReference type="PROSITE" id="PS51846">
    <property type="entry name" value="CNNM"/>
    <property type="match status" value="1"/>
</dbReference>
<dbReference type="InterPro" id="IPR046342">
    <property type="entry name" value="CBS_dom_sf"/>
</dbReference>
<name>C7R2L4_JONDD</name>
<dbReference type="Pfam" id="PF00571">
    <property type="entry name" value="CBS"/>
    <property type="match status" value="2"/>
</dbReference>
<dbReference type="PANTHER" id="PTHR43099:SF6">
    <property type="entry name" value="UPF0053 PROTEIN RV1842C"/>
    <property type="match status" value="1"/>
</dbReference>
<dbReference type="PANTHER" id="PTHR43099">
    <property type="entry name" value="UPF0053 PROTEIN YRKA"/>
    <property type="match status" value="1"/>
</dbReference>
<evidence type="ECO:0000313" key="14">
    <source>
        <dbReference type="EMBL" id="ACV10005.1"/>
    </source>
</evidence>
<dbReference type="HOGENOM" id="CLU_015237_4_0_11"/>
<dbReference type="SMART" id="SM01091">
    <property type="entry name" value="CorC_HlyC"/>
    <property type="match status" value="1"/>
</dbReference>
<dbReference type="InterPro" id="IPR051676">
    <property type="entry name" value="UPF0053_domain"/>
</dbReference>
<dbReference type="STRING" id="471856.Jden_2371"/>
<feature type="domain" description="CBS" evidence="12">
    <location>
        <begin position="220"/>
        <end position="279"/>
    </location>
</feature>